<dbReference type="PANTHER" id="PTHR40076">
    <property type="entry name" value="MEMBRANE PROTEIN-RELATED"/>
    <property type="match status" value="1"/>
</dbReference>
<keyword evidence="1" id="KW-1133">Transmembrane helix</keyword>
<dbReference type="eggNOG" id="COG5523">
    <property type="taxonomic scope" value="Bacteria"/>
</dbReference>
<keyword evidence="3" id="KW-1185">Reference proteome</keyword>
<comment type="caution">
    <text evidence="2">The sequence shown here is derived from an EMBL/GenBank/DDBJ whole genome shotgun (WGS) entry which is preliminary data.</text>
</comment>
<dbReference type="HOGENOM" id="CLU_927145_0_0_9"/>
<evidence type="ECO:0008006" key="4">
    <source>
        <dbReference type="Google" id="ProtNLM"/>
    </source>
</evidence>
<dbReference type="EMBL" id="ADLO01000102">
    <property type="protein sequence ID" value="KGF53799.1"/>
    <property type="molecule type" value="Genomic_DNA"/>
</dbReference>
<dbReference type="Pfam" id="PF06161">
    <property type="entry name" value="DUF975"/>
    <property type="match status" value="1"/>
</dbReference>
<feature type="transmembrane region" description="Helical" evidence="1">
    <location>
        <begin position="151"/>
        <end position="184"/>
    </location>
</feature>
<evidence type="ECO:0000256" key="1">
    <source>
        <dbReference type="SAM" id="Phobius"/>
    </source>
</evidence>
<keyword evidence="1" id="KW-0812">Transmembrane</keyword>
<keyword evidence="1" id="KW-0472">Membrane</keyword>
<feature type="transmembrane region" description="Helical" evidence="1">
    <location>
        <begin position="24"/>
        <end position="45"/>
    </location>
</feature>
<reference evidence="2 3" key="1">
    <citation type="submission" date="2011-08" db="EMBL/GenBank/DDBJ databases">
        <title>The Genome Sequence of Clostridium orbiscindens 1_3_50AFAA.</title>
        <authorList>
            <consortium name="The Broad Institute Genome Sequencing Platform"/>
            <person name="Earl A."/>
            <person name="Ward D."/>
            <person name="Feldgarden M."/>
            <person name="Gevers D."/>
            <person name="Daigneault M."/>
            <person name="Strauss J."/>
            <person name="Allen-Vercoe E."/>
            <person name="Young S.K."/>
            <person name="Zeng Q."/>
            <person name="Gargeya S."/>
            <person name="Fitzgerald M."/>
            <person name="Haas B."/>
            <person name="Abouelleil A."/>
            <person name="Alvarado L."/>
            <person name="Arachchi H.M."/>
            <person name="Berlin A."/>
            <person name="Brown A."/>
            <person name="Chapman S.B."/>
            <person name="Chen Z."/>
            <person name="Dunbar C."/>
            <person name="Freedman E."/>
            <person name="Gearin G."/>
            <person name="Gellesch M."/>
            <person name="Goldberg J."/>
            <person name="Griggs A."/>
            <person name="Gujja S."/>
            <person name="Heiman D."/>
            <person name="Howarth C."/>
            <person name="Larson L."/>
            <person name="Lui A."/>
            <person name="MacDonald P.J.P."/>
            <person name="Montmayeur A."/>
            <person name="Murphy C."/>
            <person name="Neiman D."/>
            <person name="Pearson M."/>
            <person name="Priest M."/>
            <person name="Roberts A."/>
            <person name="Saif S."/>
            <person name="Shea T."/>
            <person name="Shenoy N."/>
            <person name="Sisk P."/>
            <person name="Stolte C."/>
            <person name="Sykes S."/>
            <person name="Wortman J."/>
            <person name="Nusbaum C."/>
            <person name="Birren B."/>
        </authorList>
    </citation>
    <scope>NUCLEOTIDE SEQUENCE [LARGE SCALE GENOMIC DNA]</scope>
    <source>
        <strain evidence="2 3">1_3_50AFAA</strain>
    </source>
</reference>
<evidence type="ECO:0000313" key="2">
    <source>
        <dbReference type="EMBL" id="KGF53799.1"/>
    </source>
</evidence>
<proteinExistence type="predicted"/>
<gene>
    <name evidence="2" type="ORF">HMPREF9460_03340</name>
</gene>
<dbReference type="PANTHER" id="PTHR40076:SF1">
    <property type="entry name" value="MEMBRANE PROTEIN"/>
    <property type="match status" value="1"/>
</dbReference>
<name>A0A096D8F3_FLAPL</name>
<feature type="transmembrane region" description="Helical" evidence="1">
    <location>
        <begin position="221"/>
        <end position="243"/>
    </location>
</feature>
<dbReference type="PATRIC" id="fig|742738.3.peg.3435"/>
<dbReference type="RefSeq" id="WP_007488187.1">
    <property type="nucleotide sequence ID" value="NZ_KN174166.1"/>
</dbReference>
<accession>A0A096D8F3</accession>
<sequence>MGFNRPEAKRLAKAAMRNTNPNPMLVTLVFVLLTTGVSYLVGLVLTNPIYDALYTAYLYLLDGAYDPMFIFKSLLSPGMVAVYMLVSLLLNVYFWVMNFGYASYALRMARGEQPGYRRLFDGFAALGRAILVSLLTSIFLSLWGLLFMVPYMVVMILAALLGSMGLMMLAILLLIGGMVMMVIFSYRYRLATYFLLDHPEMGALESITQSKQAMKGWKGELFILDWSFFGWLLLVALVELVGIGLGTLFSPALGTLLGTVAAGAFSLWLNPYMNGTEANFYDWVTHGSLSYRENNGPGGYQSPYGNNTPEL</sequence>
<feature type="transmembrane region" description="Helical" evidence="1">
    <location>
        <begin position="249"/>
        <end position="269"/>
    </location>
</feature>
<organism evidence="2 3">
    <name type="scientific">Flavonifractor plautii 1_3_50AFAA</name>
    <dbReference type="NCBI Taxonomy" id="742738"/>
    <lineage>
        <taxon>Bacteria</taxon>
        <taxon>Bacillati</taxon>
        <taxon>Bacillota</taxon>
        <taxon>Clostridia</taxon>
        <taxon>Eubacteriales</taxon>
        <taxon>Oscillospiraceae</taxon>
        <taxon>Flavonifractor</taxon>
    </lineage>
</organism>
<dbReference type="InterPro" id="IPR010380">
    <property type="entry name" value="DUF975"/>
</dbReference>
<protein>
    <recommendedName>
        <fullName evidence="4">Glycerophosphoryl diester phosphodiesterase membrane domain-containing protein</fullName>
    </recommendedName>
</protein>
<evidence type="ECO:0000313" key="3">
    <source>
        <dbReference type="Proteomes" id="UP000029585"/>
    </source>
</evidence>
<dbReference type="Proteomes" id="UP000029585">
    <property type="component" value="Unassembled WGS sequence"/>
</dbReference>
<dbReference type="AlphaFoldDB" id="A0A096D8F3"/>
<feature type="transmembrane region" description="Helical" evidence="1">
    <location>
        <begin position="81"/>
        <end position="104"/>
    </location>
</feature>
<dbReference type="GeneID" id="63974463"/>